<dbReference type="PANTHER" id="PTHR31973:SF197">
    <property type="entry name" value="SWIM-TYPE DOMAIN-CONTAINING PROTEIN"/>
    <property type="match status" value="1"/>
</dbReference>
<reference evidence="1 2" key="1">
    <citation type="journal article" date="2024" name="G3 (Bethesda)">
        <title>Genome assembly of Hibiscus sabdariffa L. provides insights into metabolisms of medicinal natural products.</title>
        <authorList>
            <person name="Kim T."/>
        </authorList>
    </citation>
    <scope>NUCLEOTIDE SEQUENCE [LARGE SCALE GENOMIC DNA]</scope>
    <source>
        <strain evidence="1">TK-2024</strain>
        <tissue evidence="1">Old leaves</tissue>
    </source>
</reference>
<dbReference type="EMBL" id="JBBPBN010000316">
    <property type="protein sequence ID" value="KAK8489398.1"/>
    <property type="molecule type" value="Genomic_DNA"/>
</dbReference>
<gene>
    <name evidence="1" type="ORF">V6N11_063244</name>
</gene>
<name>A0ABR2A8R0_9ROSI</name>
<dbReference type="Proteomes" id="UP001396334">
    <property type="component" value="Unassembled WGS sequence"/>
</dbReference>
<dbReference type="PANTHER" id="PTHR31973">
    <property type="entry name" value="POLYPROTEIN, PUTATIVE-RELATED"/>
    <property type="match status" value="1"/>
</dbReference>
<proteinExistence type="predicted"/>
<protein>
    <submittedName>
        <fullName evidence="1">Uncharacterized protein</fullName>
    </submittedName>
</protein>
<organism evidence="1 2">
    <name type="scientific">Hibiscus sabdariffa</name>
    <name type="common">roselle</name>
    <dbReference type="NCBI Taxonomy" id="183260"/>
    <lineage>
        <taxon>Eukaryota</taxon>
        <taxon>Viridiplantae</taxon>
        <taxon>Streptophyta</taxon>
        <taxon>Embryophyta</taxon>
        <taxon>Tracheophyta</taxon>
        <taxon>Spermatophyta</taxon>
        <taxon>Magnoliopsida</taxon>
        <taxon>eudicotyledons</taxon>
        <taxon>Gunneridae</taxon>
        <taxon>Pentapetalae</taxon>
        <taxon>rosids</taxon>
        <taxon>malvids</taxon>
        <taxon>Malvales</taxon>
        <taxon>Malvaceae</taxon>
        <taxon>Malvoideae</taxon>
        <taxon>Hibiscus</taxon>
    </lineage>
</organism>
<sequence length="138" mass="16036">MEGEGKESWRWFLQKLMVDLNHPNGEGLTLMSDMQKAYFKGTSKCDVVDNNMAEAFNMWIVEARCKPIITILKEIRTMVMSRMNVKRAWTGTWRTNIVPRALQKLERNMENSTDCRLVWNGDGGFEVNHLSNQHTVDL</sequence>
<evidence type="ECO:0000313" key="2">
    <source>
        <dbReference type="Proteomes" id="UP001396334"/>
    </source>
</evidence>
<keyword evidence="2" id="KW-1185">Reference proteome</keyword>
<comment type="caution">
    <text evidence="1">The sequence shown here is derived from an EMBL/GenBank/DDBJ whole genome shotgun (WGS) entry which is preliminary data.</text>
</comment>
<accession>A0ABR2A8R0</accession>
<evidence type="ECO:0000313" key="1">
    <source>
        <dbReference type="EMBL" id="KAK8489398.1"/>
    </source>
</evidence>